<dbReference type="Gene3D" id="3.30.420.10">
    <property type="entry name" value="Ribonuclease H-like superfamily/Ribonuclease H"/>
    <property type="match status" value="1"/>
</dbReference>
<dbReference type="GO" id="GO:0044774">
    <property type="term" value="P:mitotic DNA integrity checkpoint signaling"/>
    <property type="evidence" value="ECO:0007669"/>
    <property type="project" value="TreeGrafter"/>
</dbReference>
<dbReference type="GO" id="GO:0031297">
    <property type="term" value="P:replication fork processing"/>
    <property type="evidence" value="ECO:0007669"/>
    <property type="project" value="TreeGrafter"/>
</dbReference>
<dbReference type="EMBL" id="BGPR01054809">
    <property type="protein sequence ID" value="GBO31498.1"/>
    <property type="molecule type" value="Genomic_DNA"/>
</dbReference>
<dbReference type="InterPro" id="IPR052709">
    <property type="entry name" value="Transposase-MT_Hybrid"/>
</dbReference>
<dbReference type="GO" id="GO:0015074">
    <property type="term" value="P:DNA integration"/>
    <property type="evidence" value="ECO:0007669"/>
    <property type="project" value="TreeGrafter"/>
</dbReference>
<dbReference type="GO" id="GO:0044547">
    <property type="term" value="F:DNA topoisomerase binding"/>
    <property type="evidence" value="ECO:0007669"/>
    <property type="project" value="TreeGrafter"/>
</dbReference>
<organism evidence="1 2">
    <name type="scientific">Araneus ventricosus</name>
    <name type="common">Orbweaver spider</name>
    <name type="synonym">Epeira ventricosa</name>
    <dbReference type="NCBI Taxonomy" id="182803"/>
    <lineage>
        <taxon>Eukaryota</taxon>
        <taxon>Metazoa</taxon>
        <taxon>Ecdysozoa</taxon>
        <taxon>Arthropoda</taxon>
        <taxon>Chelicerata</taxon>
        <taxon>Arachnida</taxon>
        <taxon>Araneae</taxon>
        <taxon>Araneomorphae</taxon>
        <taxon>Entelegynae</taxon>
        <taxon>Araneoidea</taxon>
        <taxon>Araneidae</taxon>
        <taxon>Araneus</taxon>
    </lineage>
</organism>
<dbReference type="GO" id="GO:0042800">
    <property type="term" value="F:histone H3K4 methyltransferase activity"/>
    <property type="evidence" value="ECO:0007669"/>
    <property type="project" value="TreeGrafter"/>
</dbReference>
<comment type="caution">
    <text evidence="1">The sequence shown here is derived from an EMBL/GenBank/DDBJ whole genome shotgun (WGS) entry which is preliminary data.</text>
</comment>
<dbReference type="PANTHER" id="PTHR46060">
    <property type="entry name" value="MARINER MOS1 TRANSPOSASE-LIKE PROTEIN"/>
    <property type="match status" value="1"/>
</dbReference>
<dbReference type="GO" id="GO:0035861">
    <property type="term" value="C:site of double-strand break"/>
    <property type="evidence" value="ECO:0007669"/>
    <property type="project" value="TreeGrafter"/>
</dbReference>
<accession>A0A4Y2W4N3</accession>
<dbReference type="GO" id="GO:0000014">
    <property type="term" value="F:single-stranded DNA endodeoxyribonuclease activity"/>
    <property type="evidence" value="ECO:0007669"/>
    <property type="project" value="TreeGrafter"/>
</dbReference>
<proteinExistence type="predicted"/>
<dbReference type="PANTHER" id="PTHR46060:SF2">
    <property type="entry name" value="HISTONE-LYSINE N-METHYLTRANSFERASE SETMAR"/>
    <property type="match status" value="1"/>
</dbReference>
<dbReference type="AlphaFoldDB" id="A0A4Y2W4N3"/>
<dbReference type="GO" id="GO:0006303">
    <property type="term" value="P:double-strand break repair via nonhomologous end joining"/>
    <property type="evidence" value="ECO:0007669"/>
    <property type="project" value="TreeGrafter"/>
</dbReference>
<dbReference type="GO" id="GO:0003697">
    <property type="term" value="F:single-stranded DNA binding"/>
    <property type="evidence" value="ECO:0007669"/>
    <property type="project" value="TreeGrafter"/>
</dbReference>
<dbReference type="GO" id="GO:0046975">
    <property type="term" value="F:histone H3K36 methyltransferase activity"/>
    <property type="evidence" value="ECO:0007669"/>
    <property type="project" value="TreeGrafter"/>
</dbReference>
<dbReference type="GO" id="GO:0000793">
    <property type="term" value="C:condensed chromosome"/>
    <property type="evidence" value="ECO:0007669"/>
    <property type="project" value="TreeGrafter"/>
</dbReference>
<dbReference type="InterPro" id="IPR036397">
    <property type="entry name" value="RNaseH_sf"/>
</dbReference>
<dbReference type="OrthoDB" id="616263at2759"/>
<evidence type="ECO:0000313" key="1">
    <source>
        <dbReference type="EMBL" id="GBO31498.1"/>
    </source>
</evidence>
<gene>
    <name evidence="1" type="ORF">AVEN_186719_1</name>
</gene>
<dbReference type="GO" id="GO:0003690">
    <property type="term" value="F:double-stranded DNA binding"/>
    <property type="evidence" value="ECO:0007669"/>
    <property type="project" value="TreeGrafter"/>
</dbReference>
<dbReference type="GO" id="GO:0000729">
    <property type="term" value="P:DNA double-strand break processing"/>
    <property type="evidence" value="ECO:0007669"/>
    <property type="project" value="TreeGrafter"/>
</dbReference>
<reference evidence="1 2" key="1">
    <citation type="journal article" date="2019" name="Sci. Rep.">
        <title>Orb-weaving spider Araneus ventricosus genome elucidates the spidroin gene catalogue.</title>
        <authorList>
            <person name="Kono N."/>
            <person name="Nakamura H."/>
            <person name="Ohtoshi R."/>
            <person name="Moran D.A.P."/>
            <person name="Shinohara A."/>
            <person name="Yoshida Y."/>
            <person name="Fujiwara M."/>
            <person name="Mori M."/>
            <person name="Tomita M."/>
            <person name="Arakawa K."/>
        </authorList>
    </citation>
    <scope>NUCLEOTIDE SEQUENCE [LARGE SCALE GENOMIC DNA]</scope>
</reference>
<keyword evidence="2" id="KW-1185">Reference proteome</keyword>
<sequence>MNPTKSTGKLSEELGPSKDTICRALHKLQNTYKNSREVPYEMTPQQTNQRVKICKTLLENPQDMRFFKPIETCDEKWVHLRNPDN</sequence>
<evidence type="ECO:0000313" key="2">
    <source>
        <dbReference type="Proteomes" id="UP000499080"/>
    </source>
</evidence>
<name>A0A4Y2W4N3_ARAVE</name>
<protein>
    <recommendedName>
        <fullName evidence="3">Mariner Mos1 transposase</fullName>
    </recommendedName>
</protein>
<dbReference type="Proteomes" id="UP000499080">
    <property type="component" value="Unassembled WGS sequence"/>
</dbReference>
<dbReference type="GO" id="GO:0005634">
    <property type="term" value="C:nucleus"/>
    <property type="evidence" value="ECO:0007669"/>
    <property type="project" value="TreeGrafter"/>
</dbReference>
<evidence type="ECO:0008006" key="3">
    <source>
        <dbReference type="Google" id="ProtNLM"/>
    </source>
</evidence>